<dbReference type="InterPro" id="IPR050595">
    <property type="entry name" value="Bact_response_regulator"/>
</dbReference>
<feature type="modified residue" description="4-aspartylphosphate" evidence="2">
    <location>
        <position position="53"/>
    </location>
</feature>
<reference evidence="4 5" key="1">
    <citation type="submission" date="2023-08" db="EMBL/GenBank/DDBJ databases">
        <title>Whole-genome sequencing of halo(alkali)philic microorganisms from hypersaline lakes.</title>
        <authorList>
            <person name="Sorokin D.Y."/>
            <person name="Abbas B."/>
            <person name="Merkel A.Y."/>
        </authorList>
    </citation>
    <scope>NUCLEOTIDE SEQUENCE [LARGE SCALE GENOMIC DNA]</scope>
    <source>
        <strain evidence="4 5">AB-CW4</strain>
    </source>
</reference>
<gene>
    <name evidence="4" type="ORF">RBH19_06000</name>
</gene>
<organism evidence="4 5">
    <name type="scientific">Natronospira bacteriovora</name>
    <dbReference type="NCBI Taxonomy" id="3069753"/>
    <lineage>
        <taxon>Bacteria</taxon>
        <taxon>Pseudomonadati</taxon>
        <taxon>Pseudomonadota</taxon>
        <taxon>Gammaproteobacteria</taxon>
        <taxon>Natronospirales</taxon>
        <taxon>Natronospiraceae</taxon>
        <taxon>Natronospira</taxon>
    </lineage>
</organism>
<keyword evidence="5" id="KW-1185">Reference proteome</keyword>
<dbReference type="Gene3D" id="3.40.50.2300">
    <property type="match status" value="1"/>
</dbReference>
<dbReference type="InterPro" id="IPR011006">
    <property type="entry name" value="CheY-like_superfamily"/>
</dbReference>
<dbReference type="PANTHER" id="PTHR44591">
    <property type="entry name" value="STRESS RESPONSE REGULATOR PROTEIN 1"/>
    <property type="match status" value="1"/>
</dbReference>
<evidence type="ECO:0000256" key="2">
    <source>
        <dbReference type="PROSITE-ProRule" id="PRU00169"/>
    </source>
</evidence>
<dbReference type="PANTHER" id="PTHR44591:SF25">
    <property type="entry name" value="CHEMOTAXIS TWO-COMPONENT RESPONSE REGULATOR"/>
    <property type="match status" value="1"/>
</dbReference>
<dbReference type="Proteomes" id="UP001239019">
    <property type="component" value="Unassembled WGS sequence"/>
</dbReference>
<dbReference type="SMART" id="SM00448">
    <property type="entry name" value="REC"/>
    <property type="match status" value="1"/>
</dbReference>
<dbReference type="EMBL" id="JAVDDT010000003">
    <property type="protein sequence ID" value="MDQ2069416.1"/>
    <property type="molecule type" value="Genomic_DNA"/>
</dbReference>
<feature type="domain" description="Response regulatory" evidence="3">
    <location>
        <begin position="3"/>
        <end position="120"/>
    </location>
</feature>
<name>A0ABU0W5W7_9GAMM</name>
<dbReference type="RefSeq" id="WP_306727917.1">
    <property type="nucleotide sequence ID" value="NZ_JAVDDT010000003.1"/>
</dbReference>
<protein>
    <submittedName>
        <fullName evidence="4">Response regulator</fullName>
    </submittedName>
</protein>
<dbReference type="Pfam" id="PF00072">
    <property type="entry name" value="Response_reg"/>
    <property type="match status" value="1"/>
</dbReference>
<dbReference type="PROSITE" id="PS50110">
    <property type="entry name" value="RESPONSE_REGULATORY"/>
    <property type="match status" value="1"/>
</dbReference>
<proteinExistence type="predicted"/>
<evidence type="ECO:0000256" key="1">
    <source>
        <dbReference type="ARBA" id="ARBA00022553"/>
    </source>
</evidence>
<dbReference type="SUPFAM" id="SSF52172">
    <property type="entry name" value="CheY-like"/>
    <property type="match status" value="1"/>
</dbReference>
<dbReference type="InterPro" id="IPR001789">
    <property type="entry name" value="Sig_transdc_resp-reg_receiver"/>
</dbReference>
<comment type="caution">
    <text evidence="4">The sequence shown here is derived from an EMBL/GenBank/DDBJ whole genome shotgun (WGS) entry which is preliminary data.</text>
</comment>
<keyword evidence="1 2" id="KW-0597">Phosphoprotein</keyword>
<sequence>MKTIYLVDDSGTIRMSMATIMERAGCKVETANDGQEALERLRNGFKPDLLITDVHMPRMDGLTLIREARALPAHARTPILVLTTESQQEKKDEARRNGATGWMVKPVTADNLRAVLGKLLNLDMNAA</sequence>
<evidence type="ECO:0000313" key="4">
    <source>
        <dbReference type="EMBL" id="MDQ2069416.1"/>
    </source>
</evidence>
<accession>A0ABU0W5W7</accession>
<evidence type="ECO:0000259" key="3">
    <source>
        <dbReference type="PROSITE" id="PS50110"/>
    </source>
</evidence>
<evidence type="ECO:0000313" key="5">
    <source>
        <dbReference type="Proteomes" id="UP001239019"/>
    </source>
</evidence>